<accession>A0A498IVK5</accession>
<dbReference type="Proteomes" id="UP000290289">
    <property type="component" value="Chromosome 10"/>
</dbReference>
<evidence type="ECO:0008006" key="5">
    <source>
        <dbReference type="Google" id="ProtNLM"/>
    </source>
</evidence>
<keyword evidence="2" id="KW-0129">CBS domain</keyword>
<reference evidence="3 4" key="1">
    <citation type="submission" date="2018-10" db="EMBL/GenBank/DDBJ databases">
        <title>A high-quality apple genome assembly.</title>
        <authorList>
            <person name="Hu J."/>
        </authorList>
    </citation>
    <scope>NUCLEOTIDE SEQUENCE [LARGE SCALE GENOMIC DNA]</scope>
    <source>
        <strain evidence="4">cv. HFTH1</strain>
        <tissue evidence="3">Young leaf</tissue>
    </source>
</reference>
<dbReference type="SUPFAM" id="SSF54631">
    <property type="entry name" value="CBS-domain pair"/>
    <property type="match status" value="1"/>
</dbReference>
<keyword evidence="1" id="KW-0677">Repeat</keyword>
<dbReference type="EMBL" id="RDQH01000336">
    <property type="protein sequence ID" value="RXH86154.1"/>
    <property type="molecule type" value="Genomic_DNA"/>
</dbReference>
<evidence type="ECO:0000313" key="4">
    <source>
        <dbReference type="Proteomes" id="UP000290289"/>
    </source>
</evidence>
<protein>
    <recommendedName>
        <fullName evidence="5">CBS domain-containing protein</fullName>
    </recommendedName>
</protein>
<sequence length="442" mass="48124">MAPLLLLQEVSDLCLGKPPLKSVSISATVGEALSALKLFGESSLSVWSCDHSEKSNVDIICNSDSAEDCRCVGKVCMVDVICFLGKEENLSSPATALEAPLEVLIPKGSGLVRHLEPHDSLVEAIDLILEGAQNLVIPIQSRRTTAARKKLLPNRSFNTLHNNREYCWLTQEDIIRYLLNYIGVFSPASNTPINSLQVIDTENLLAVHYDDPASAVLPLISQSLVQQTSVAILDVDGKVIGEISPYTLNTCHESVAAAIATLSAGDLMAYIDCGGPPDELVQLVKERLEEKKYGAFLELMEEESMSSSSSFCSTSSDEEFGLGRRSGGGYSARLVRRSEAIVCYPWSSLVAVMVQALSHRVSYVWVVEEDATLFGTVTFASMFKRGLMLPDDFIFQYTTNAMDAVINLQLTARGDAMAILAFVIIRKVYAVDNLELPSLTVA</sequence>
<comment type="caution">
    <text evidence="3">The sequence shown here is derived from an EMBL/GenBank/DDBJ whole genome shotgun (WGS) entry which is preliminary data.</text>
</comment>
<evidence type="ECO:0000256" key="2">
    <source>
        <dbReference type="ARBA" id="ARBA00023122"/>
    </source>
</evidence>
<dbReference type="GO" id="GO:0005737">
    <property type="term" value="C:cytoplasm"/>
    <property type="evidence" value="ECO:0007669"/>
    <property type="project" value="TreeGrafter"/>
</dbReference>
<keyword evidence="4" id="KW-1185">Reference proteome</keyword>
<dbReference type="InterPro" id="IPR046342">
    <property type="entry name" value="CBS_dom_sf"/>
</dbReference>
<dbReference type="AlphaFoldDB" id="A0A498IVK5"/>
<dbReference type="InterPro" id="IPR050511">
    <property type="entry name" value="AMPK_gamma/SDS23_families"/>
</dbReference>
<proteinExistence type="predicted"/>
<dbReference type="GO" id="GO:0005634">
    <property type="term" value="C:nucleus"/>
    <property type="evidence" value="ECO:0007669"/>
    <property type="project" value="TreeGrafter"/>
</dbReference>
<dbReference type="PANTHER" id="PTHR13780">
    <property type="entry name" value="AMP-ACTIVATED PROTEIN KINASE, GAMMA REGULATORY SUBUNIT"/>
    <property type="match status" value="1"/>
</dbReference>
<gene>
    <name evidence="3" type="ORF">DVH24_017207</name>
</gene>
<dbReference type="STRING" id="3750.A0A498IVK5"/>
<dbReference type="PANTHER" id="PTHR13780:SF39">
    <property type="entry name" value="CBS DOMAIN-CONTAINING PROTEIN CBSX5-LIKE"/>
    <property type="match status" value="1"/>
</dbReference>
<name>A0A498IVK5_MALDO</name>
<evidence type="ECO:0000256" key="1">
    <source>
        <dbReference type="ARBA" id="ARBA00022737"/>
    </source>
</evidence>
<organism evidence="3 4">
    <name type="scientific">Malus domestica</name>
    <name type="common">Apple</name>
    <name type="synonym">Pyrus malus</name>
    <dbReference type="NCBI Taxonomy" id="3750"/>
    <lineage>
        <taxon>Eukaryota</taxon>
        <taxon>Viridiplantae</taxon>
        <taxon>Streptophyta</taxon>
        <taxon>Embryophyta</taxon>
        <taxon>Tracheophyta</taxon>
        <taxon>Spermatophyta</taxon>
        <taxon>Magnoliopsida</taxon>
        <taxon>eudicotyledons</taxon>
        <taxon>Gunneridae</taxon>
        <taxon>Pentapetalae</taxon>
        <taxon>rosids</taxon>
        <taxon>fabids</taxon>
        <taxon>Rosales</taxon>
        <taxon>Rosaceae</taxon>
        <taxon>Amygdaloideae</taxon>
        <taxon>Maleae</taxon>
        <taxon>Malus</taxon>
    </lineage>
</organism>
<evidence type="ECO:0000313" key="3">
    <source>
        <dbReference type="EMBL" id="RXH86154.1"/>
    </source>
</evidence>